<evidence type="ECO:0000256" key="1">
    <source>
        <dbReference type="SAM" id="MobiDB-lite"/>
    </source>
</evidence>
<proteinExistence type="predicted"/>
<feature type="region of interest" description="Disordered" evidence="1">
    <location>
        <begin position="52"/>
        <end position="72"/>
    </location>
</feature>
<organism evidence="2 3">
    <name type="scientific">Thanatephorus cucumeris (strain AG1-IA)</name>
    <name type="common">Rice sheath blight fungus</name>
    <name type="synonym">Rhizoctonia solani</name>
    <dbReference type="NCBI Taxonomy" id="983506"/>
    <lineage>
        <taxon>Eukaryota</taxon>
        <taxon>Fungi</taxon>
        <taxon>Dikarya</taxon>
        <taxon>Basidiomycota</taxon>
        <taxon>Agaricomycotina</taxon>
        <taxon>Agaricomycetes</taxon>
        <taxon>Cantharellales</taxon>
        <taxon>Ceratobasidiaceae</taxon>
        <taxon>Rhizoctonia</taxon>
        <taxon>Rhizoctonia solani AG-1</taxon>
    </lineage>
</organism>
<dbReference type="Proteomes" id="UP000011668">
    <property type="component" value="Unassembled WGS sequence"/>
</dbReference>
<keyword evidence="3" id="KW-1185">Reference proteome</keyword>
<gene>
    <name evidence="2" type="ORF">AG1IA_07293</name>
</gene>
<protein>
    <submittedName>
        <fullName evidence="2">Uncharacterized protein</fullName>
    </submittedName>
</protein>
<evidence type="ECO:0000313" key="3">
    <source>
        <dbReference type="Proteomes" id="UP000011668"/>
    </source>
</evidence>
<dbReference type="EMBL" id="AFRT01002101">
    <property type="protein sequence ID" value="ELU38669.1"/>
    <property type="molecule type" value="Genomic_DNA"/>
</dbReference>
<reference evidence="2 3" key="1">
    <citation type="journal article" date="2013" name="Nat. Commun.">
        <title>The evolution and pathogenic mechanisms of the rice sheath blight pathogen.</title>
        <authorList>
            <person name="Zheng A."/>
            <person name="Lin R."/>
            <person name="Xu L."/>
            <person name="Qin P."/>
            <person name="Tang C."/>
            <person name="Ai P."/>
            <person name="Zhang D."/>
            <person name="Liu Y."/>
            <person name="Sun Z."/>
            <person name="Feng H."/>
            <person name="Wang Y."/>
            <person name="Chen Y."/>
            <person name="Liang X."/>
            <person name="Fu R."/>
            <person name="Li Q."/>
            <person name="Zhang J."/>
            <person name="Yu X."/>
            <person name="Xie Z."/>
            <person name="Ding L."/>
            <person name="Guan P."/>
            <person name="Tang J."/>
            <person name="Liang Y."/>
            <person name="Wang S."/>
            <person name="Deng Q."/>
            <person name="Li S."/>
            <person name="Zhu J."/>
            <person name="Wang L."/>
            <person name="Liu H."/>
            <person name="Li P."/>
        </authorList>
    </citation>
    <scope>NUCLEOTIDE SEQUENCE [LARGE SCALE GENOMIC DNA]</scope>
    <source>
        <strain evidence="3">AG-1 IA</strain>
    </source>
</reference>
<accession>L8WQP8</accession>
<evidence type="ECO:0000313" key="2">
    <source>
        <dbReference type="EMBL" id="ELU38669.1"/>
    </source>
</evidence>
<name>L8WQP8_THACA</name>
<dbReference type="HOGENOM" id="CLU_2723943_0_0_1"/>
<dbReference type="AlphaFoldDB" id="L8WQP8"/>
<comment type="caution">
    <text evidence="2">The sequence shown here is derived from an EMBL/GenBank/DDBJ whole genome shotgun (WGS) entry which is preliminary data.</text>
</comment>
<sequence>MLADPPWTLFTLARTAKNKTRSNMNAMRATAAAVPDIQDDMHDMVMLRTWASRPNTAETPARPSATMCSTSA</sequence>